<feature type="domain" description="IcmF-related" evidence="3">
    <location>
        <begin position="486"/>
        <end position="756"/>
    </location>
</feature>
<feature type="transmembrane region" description="Helical" evidence="1">
    <location>
        <begin position="39"/>
        <end position="61"/>
    </location>
</feature>
<dbReference type="NCBIfam" id="TIGR03348">
    <property type="entry name" value="VI_IcmF"/>
    <property type="match status" value="1"/>
</dbReference>
<protein>
    <submittedName>
        <fullName evidence="5">Type VI secretion system membrane subunit TssM</fullName>
    </submittedName>
</protein>
<feature type="transmembrane region" description="Helical" evidence="1">
    <location>
        <begin position="12"/>
        <end position="33"/>
    </location>
</feature>
<dbReference type="PANTHER" id="PTHR36153:SF1">
    <property type="entry name" value="TYPE VI SECRETION SYSTEM COMPONENT TSSM1"/>
    <property type="match status" value="1"/>
</dbReference>
<evidence type="ECO:0000259" key="4">
    <source>
        <dbReference type="Pfam" id="PF14331"/>
    </source>
</evidence>
<keyword evidence="6" id="KW-1185">Reference proteome</keyword>
<evidence type="ECO:0000256" key="1">
    <source>
        <dbReference type="SAM" id="Phobius"/>
    </source>
</evidence>
<evidence type="ECO:0000313" key="6">
    <source>
        <dbReference type="Proteomes" id="UP001155587"/>
    </source>
</evidence>
<feature type="domain" description="Type VI secretion system IcmF C-terminal" evidence="2">
    <location>
        <begin position="1005"/>
        <end position="1108"/>
    </location>
</feature>
<proteinExistence type="predicted"/>
<dbReference type="InterPro" id="IPR010623">
    <property type="entry name" value="IcmF_C"/>
</dbReference>
<dbReference type="EMBL" id="JAKRRY010000043">
    <property type="protein sequence ID" value="MCW8348646.1"/>
    <property type="molecule type" value="Genomic_DNA"/>
</dbReference>
<evidence type="ECO:0000313" key="5">
    <source>
        <dbReference type="EMBL" id="MCW8348646.1"/>
    </source>
</evidence>
<comment type="caution">
    <text evidence="5">The sequence shown here is derived from an EMBL/GenBank/DDBJ whole genome shotgun (WGS) entry which is preliminary data.</text>
</comment>
<evidence type="ECO:0000259" key="2">
    <source>
        <dbReference type="Pfam" id="PF06744"/>
    </source>
</evidence>
<keyword evidence="1" id="KW-0812">Transmembrane</keyword>
<dbReference type="InterPro" id="IPR017731">
    <property type="entry name" value="TssM1-like"/>
</dbReference>
<name>A0A9X3CSE5_9VIBR</name>
<dbReference type="Proteomes" id="UP001155587">
    <property type="component" value="Unassembled WGS sequence"/>
</dbReference>
<evidence type="ECO:0000259" key="3">
    <source>
        <dbReference type="Pfam" id="PF06761"/>
    </source>
</evidence>
<keyword evidence="1" id="KW-1133">Transmembrane helix</keyword>
<gene>
    <name evidence="5" type="primary">tssM</name>
    <name evidence="5" type="ORF">MD535_21900</name>
</gene>
<sequence>MFKHKLFRNPVIVSSAVAVLLSALIIAIYIIWLDNSQKPYLWLGLGAIAFLYAIFQITLWFKKRNGTSTQKLETEDEALAMVIKPLLDSARKKPIYLLIGNKGSGRSQFLTNSNAIKPIDKNRTAKNDFFEWYESDHAVYIKPDHRLVFQDISSSDESLWNRLIEEIIRHRPRKPFAGCLLFIDFECLIVSEPEQLDYIQSALLERLKSINDKTSSALPVYLMMSKLDKLEGFKEYIHFSSLKTNVEFLSIPLKDAKGVITEYYNDSYRNLVKVMEVNALDSSAHSNDVSEKQAILSFPKQFELCQAEISLIVERICQVNTGSYSLDLREIFFNSSLQGGRKYNLLAKSCSSYFNLPIIASEHTQLAETPYFTRFLIDAKILPESDFAGENKTHLRLIQKQSRLAFSLCFVLLVASGYFFATTLDSNLRVINQLIGIENKEQVTQEQIEFTKLLVQANDTVQPSYNAWLTGTKALDQELVSMNVSRLDKSTKIAYQALLNEVSQKLMPVIEKGYRIQLTQNQDEVHRALPLLKGYLMLKDPSKRDLQFLRQQTLATLTDLSDQPEVINEAMNYLDAYFRTKFEPVPINMDIVRATRRNLLANSNVDLVYASLLQQAHSIDLGRLDLSRVVGFDFNNVFTDSQENDRLIIDKIYTSTGFSTFYRPRVDLMSQQVISDNWVLGLSNHVIPTPQEQEAFKADVRKKYTDDYISYWRNALSELKVRRYNDVGQLTNAIDLISGPSSPMTTILKQVYTNTQFSPVGENSALLSQVNPKLQEVVDTASAITEEVVKPDYLLVKRVEQAFYLLNQLQISETPNSPTPWDETIAALSQVRTYMKNIADAPDPQMAALSAAQHRMNSTDTDPIIRLKQIAQKSPEPVKSWLLGIVNQSWSVMIAESSKGIQTLWYSNIYTKFKDLGLNKYPFNLTSSEEISLEDFELLFATGGLLDSFIQKNFAPFYDTNLWQPKEVEGQTMPLSPELLVQLRNYNVIRDTLINKNTNRVSIPFSAKVLDLDSSAIRARVNIADVDISYYHGPSRIRELQWPPQNGDFNISITIQDVTDEGKQHVLSKSGQWAIYRLFGDSTLTNTHNGSFISDIKVSGRDLSLRITPLTQKNPFTLAELYNFTLPETI</sequence>
<dbReference type="Pfam" id="PF06744">
    <property type="entry name" value="IcmF_C"/>
    <property type="match status" value="1"/>
</dbReference>
<dbReference type="Pfam" id="PF14331">
    <property type="entry name" value="IcmF-related_N"/>
    <property type="match status" value="1"/>
</dbReference>
<dbReference type="InterPro" id="IPR025743">
    <property type="entry name" value="TssM1_N"/>
</dbReference>
<feature type="domain" description="Type VI secretion system component TssM1 N-terminal" evidence="4">
    <location>
        <begin position="155"/>
        <end position="407"/>
    </location>
</feature>
<dbReference type="PANTHER" id="PTHR36153">
    <property type="entry name" value="INNER MEMBRANE PROTEIN-RELATED"/>
    <property type="match status" value="1"/>
</dbReference>
<feature type="transmembrane region" description="Helical" evidence="1">
    <location>
        <begin position="404"/>
        <end position="421"/>
    </location>
</feature>
<accession>A0A9X3CSE5</accession>
<dbReference type="Pfam" id="PF06761">
    <property type="entry name" value="IcmF-related"/>
    <property type="match status" value="1"/>
</dbReference>
<dbReference type="RefSeq" id="WP_265677208.1">
    <property type="nucleotide sequence ID" value="NZ_JAKRRY010000043.1"/>
</dbReference>
<reference evidence="5" key="1">
    <citation type="submission" date="2022-02" db="EMBL/GenBank/DDBJ databases">
        <title>Vibrio sp. nov, a new bacterium isolated from seawater.</title>
        <authorList>
            <person name="Yuan Y."/>
        </authorList>
    </citation>
    <scope>NUCLEOTIDE SEQUENCE</scope>
    <source>
        <strain evidence="5">ZSDZ65</strain>
    </source>
</reference>
<dbReference type="InterPro" id="IPR053156">
    <property type="entry name" value="T6SS_TssM-like"/>
</dbReference>
<keyword evidence="1" id="KW-0472">Membrane</keyword>
<dbReference type="AlphaFoldDB" id="A0A9X3CSE5"/>
<dbReference type="InterPro" id="IPR009612">
    <property type="entry name" value="IcmF-rel"/>
</dbReference>
<organism evidence="5 6">
    <name type="scientific">Vibrio qingdaonensis</name>
    <dbReference type="NCBI Taxonomy" id="2829491"/>
    <lineage>
        <taxon>Bacteria</taxon>
        <taxon>Pseudomonadati</taxon>
        <taxon>Pseudomonadota</taxon>
        <taxon>Gammaproteobacteria</taxon>
        <taxon>Vibrionales</taxon>
        <taxon>Vibrionaceae</taxon>
        <taxon>Vibrio</taxon>
    </lineage>
</organism>